<evidence type="ECO:0000256" key="1">
    <source>
        <dbReference type="ARBA" id="ARBA00022614"/>
    </source>
</evidence>
<keyword evidence="1" id="KW-0433">Leucine-rich repeat</keyword>
<feature type="compositionally biased region" description="Low complexity" evidence="3">
    <location>
        <begin position="269"/>
        <end position="298"/>
    </location>
</feature>
<dbReference type="EMBL" id="UYRR01001172">
    <property type="protein sequence ID" value="VDK18526.1"/>
    <property type="molecule type" value="Genomic_DNA"/>
</dbReference>
<dbReference type="InterPro" id="IPR003591">
    <property type="entry name" value="Leu-rich_rpt_typical-subtyp"/>
</dbReference>
<organism evidence="6">
    <name type="scientific">Anisakis simplex</name>
    <name type="common">Herring worm</name>
    <dbReference type="NCBI Taxonomy" id="6269"/>
    <lineage>
        <taxon>Eukaryota</taxon>
        <taxon>Metazoa</taxon>
        <taxon>Ecdysozoa</taxon>
        <taxon>Nematoda</taxon>
        <taxon>Chromadorea</taxon>
        <taxon>Rhabditida</taxon>
        <taxon>Spirurina</taxon>
        <taxon>Ascaridomorpha</taxon>
        <taxon>Ascaridoidea</taxon>
        <taxon>Anisakidae</taxon>
        <taxon>Anisakis</taxon>
        <taxon>Anisakis simplex complex</taxon>
    </lineage>
</organism>
<dbReference type="SMART" id="SM00369">
    <property type="entry name" value="LRR_TYP"/>
    <property type="match status" value="5"/>
</dbReference>
<evidence type="ECO:0000313" key="6">
    <source>
        <dbReference type="WBParaSite" id="ASIM_0000132601-mRNA-1"/>
    </source>
</evidence>
<name>A0A0M3J1C9_ANISI</name>
<proteinExistence type="predicted"/>
<keyword evidence="2" id="KW-0677">Repeat</keyword>
<dbReference type="Pfam" id="PF13855">
    <property type="entry name" value="LRR_8"/>
    <property type="match status" value="2"/>
</dbReference>
<dbReference type="Gene3D" id="3.80.10.10">
    <property type="entry name" value="Ribonuclease Inhibitor"/>
    <property type="match status" value="2"/>
</dbReference>
<dbReference type="InterPro" id="IPR050216">
    <property type="entry name" value="LRR_domain-containing"/>
</dbReference>
<dbReference type="PANTHER" id="PTHR48051">
    <property type="match status" value="1"/>
</dbReference>
<gene>
    <name evidence="4" type="ORF">ASIM_LOCUS1212</name>
</gene>
<accession>A0A0M3J1C9</accession>
<keyword evidence="5" id="KW-1185">Reference proteome</keyword>
<reference evidence="4 5" key="2">
    <citation type="submission" date="2018-11" db="EMBL/GenBank/DDBJ databases">
        <authorList>
            <consortium name="Pathogen Informatics"/>
        </authorList>
    </citation>
    <scope>NUCLEOTIDE SEQUENCE [LARGE SCALE GENOMIC DNA]</scope>
</reference>
<dbReference type="InterPro" id="IPR001611">
    <property type="entry name" value="Leu-rich_rpt"/>
</dbReference>
<dbReference type="PROSITE" id="PS51450">
    <property type="entry name" value="LRR"/>
    <property type="match status" value="4"/>
</dbReference>
<dbReference type="SUPFAM" id="SSF52058">
    <property type="entry name" value="L domain-like"/>
    <property type="match status" value="1"/>
</dbReference>
<dbReference type="SMART" id="SM00364">
    <property type="entry name" value="LRR_BAC"/>
    <property type="match status" value="7"/>
</dbReference>
<dbReference type="OrthoDB" id="10252328at2759"/>
<sequence>MSTDHKCPFQVDVYCSGGRTPLMVAAANANIPMVKCAERGMPGGVCAPGAATLPERSNRPRERRVGDCCESLYLLLDLIAYYRVNKKGIDFGQMTINRNLLPSTVFPTTSCMLNWHNASLSVIANEWLLSACLQLNQRLRTSRMALSALTRIDISSNQLIKLNSSLLQLQSLRNLNAANNVIEFIEMESDDWNAPMLESLSLEHNKIKCLPPQIFSSRLPNLSMLDVSHNQLISLPETLWLAPRLRELNASNNLLMAIPQSARVSSHPPSVVGVPSSGSHASSIVSTVSSSRTNSVSSQKSATPNRHHPVQEHTNLMNNLINSSSNFTASANNSYNNNYNNGVVGGTSAGSICGESRTFHSTISTEDSLSINGRMDDPNIQIHELKRHNLWQASVRLARSDESDTEGGTIISSSTLSILNLSHNNLKVLPPCLACCCPRLARLNVAYNKLTSLGAIECLPSRLRHLDVSNNQLVCAFQKVNNAQLICHATSSASGTSISNGMSQLIRQSSPTRNPSGTCLIDLLT</sequence>
<dbReference type="GO" id="GO:0005737">
    <property type="term" value="C:cytoplasm"/>
    <property type="evidence" value="ECO:0007669"/>
    <property type="project" value="TreeGrafter"/>
</dbReference>
<evidence type="ECO:0000313" key="4">
    <source>
        <dbReference type="EMBL" id="VDK18526.1"/>
    </source>
</evidence>
<reference evidence="6" key="1">
    <citation type="submission" date="2017-02" db="UniProtKB">
        <authorList>
            <consortium name="WormBaseParasite"/>
        </authorList>
    </citation>
    <scope>IDENTIFICATION</scope>
</reference>
<evidence type="ECO:0000256" key="2">
    <source>
        <dbReference type="ARBA" id="ARBA00022737"/>
    </source>
</evidence>
<dbReference type="WBParaSite" id="ASIM_0000132601-mRNA-1">
    <property type="protein sequence ID" value="ASIM_0000132601-mRNA-1"/>
    <property type="gene ID" value="ASIM_0000132601"/>
</dbReference>
<dbReference type="PANTHER" id="PTHR48051:SF1">
    <property type="entry name" value="RAS SUPPRESSOR PROTEIN 1"/>
    <property type="match status" value="1"/>
</dbReference>
<protein>
    <submittedName>
        <fullName evidence="6">PPM-type phosphatase domain-containing protein</fullName>
    </submittedName>
</protein>
<dbReference type="Proteomes" id="UP000267096">
    <property type="component" value="Unassembled WGS sequence"/>
</dbReference>
<evidence type="ECO:0000256" key="3">
    <source>
        <dbReference type="SAM" id="MobiDB-lite"/>
    </source>
</evidence>
<feature type="region of interest" description="Disordered" evidence="3">
    <location>
        <begin position="269"/>
        <end position="310"/>
    </location>
</feature>
<dbReference type="InterPro" id="IPR032675">
    <property type="entry name" value="LRR_dom_sf"/>
</dbReference>
<dbReference type="AlphaFoldDB" id="A0A0M3J1C9"/>
<evidence type="ECO:0000313" key="5">
    <source>
        <dbReference type="Proteomes" id="UP000267096"/>
    </source>
</evidence>